<gene>
    <name evidence="1" type="ORF">SPELUC_LOCUS8539</name>
</gene>
<sequence length="77" mass="8753">LICNIDEYAYTIDQPTATKDVLTDKGIIEMIINKFNNDDDETDDNKRSLPPSLITITDAINALKKLLIFKKVLNLEK</sequence>
<evidence type="ECO:0000313" key="1">
    <source>
        <dbReference type="EMBL" id="CAG8640287.1"/>
    </source>
</evidence>
<dbReference type="Proteomes" id="UP000789366">
    <property type="component" value="Unassembled WGS sequence"/>
</dbReference>
<proteinExistence type="predicted"/>
<name>A0ACA9N7M8_9GLOM</name>
<comment type="caution">
    <text evidence="1">The sequence shown here is derived from an EMBL/GenBank/DDBJ whole genome shotgun (WGS) entry which is preliminary data.</text>
</comment>
<accession>A0ACA9N7M8</accession>
<organism evidence="1 2">
    <name type="scientific">Cetraspora pellucida</name>
    <dbReference type="NCBI Taxonomy" id="1433469"/>
    <lineage>
        <taxon>Eukaryota</taxon>
        <taxon>Fungi</taxon>
        <taxon>Fungi incertae sedis</taxon>
        <taxon>Mucoromycota</taxon>
        <taxon>Glomeromycotina</taxon>
        <taxon>Glomeromycetes</taxon>
        <taxon>Diversisporales</taxon>
        <taxon>Gigasporaceae</taxon>
        <taxon>Cetraspora</taxon>
    </lineage>
</organism>
<feature type="non-terminal residue" evidence="1">
    <location>
        <position position="77"/>
    </location>
</feature>
<protein>
    <submittedName>
        <fullName evidence="1">10732_t:CDS:1</fullName>
    </submittedName>
</protein>
<reference evidence="1" key="1">
    <citation type="submission" date="2021-06" db="EMBL/GenBank/DDBJ databases">
        <authorList>
            <person name="Kallberg Y."/>
            <person name="Tangrot J."/>
            <person name="Rosling A."/>
        </authorList>
    </citation>
    <scope>NUCLEOTIDE SEQUENCE</scope>
    <source>
        <strain evidence="1">28 12/20/2015</strain>
    </source>
</reference>
<dbReference type="EMBL" id="CAJVPW010012963">
    <property type="protein sequence ID" value="CAG8640287.1"/>
    <property type="molecule type" value="Genomic_DNA"/>
</dbReference>
<evidence type="ECO:0000313" key="2">
    <source>
        <dbReference type="Proteomes" id="UP000789366"/>
    </source>
</evidence>
<feature type="non-terminal residue" evidence="1">
    <location>
        <position position="1"/>
    </location>
</feature>
<keyword evidence="2" id="KW-1185">Reference proteome</keyword>